<protein>
    <submittedName>
        <fullName evidence="2">Uncharacterized protein</fullName>
    </submittedName>
</protein>
<evidence type="ECO:0000313" key="3">
    <source>
        <dbReference type="Proteomes" id="UP000546257"/>
    </source>
</evidence>
<dbReference type="EMBL" id="JACKXD010000004">
    <property type="protein sequence ID" value="MBB6647160.1"/>
    <property type="molecule type" value="Genomic_DNA"/>
</dbReference>
<feature type="transmembrane region" description="Helical" evidence="1">
    <location>
        <begin position="63"/>
        <end position="83"/>
    </location>
</feature>
<dbReference type="AlphaFoldDB" id="A0A7J9SJN9"/>
<keyword evidence="1" id="KW-0472">Membrane</keyword>
<sequence length="231" mass="22690">MSRRVPEFAVLTGVVLGVSVLVTGAVLGWGLYATAVVGAAVSYPFVAFGILRDDDPAATLPPRWLLAAGAVVAAAGGLGVFVGDPTPGGLLSAALVALVLGAPAAAYATRFDAGLNPVTPRTTVVVGAAAGLLLLVAGLAIDRIPVGVAAGGGTGLAAALYGGERGVDVDARTERLVVATGGVVGLGIVGVGVVRGGPLGEWLLAGIAVAVVPSLYAALTRGRSRRVRRSQ</sequence>
<feature type="transmembrane region" description="Helical" evidence="1">
    <location>
        <begin position="202"/>
        <end position="219"/>
    </location>
</feature>
<keyword evidence="1" id="KW-1133">Transmembrane helix</keyword>
<feature type="transmembrane region" description="Helical" evidence="1">
    <location>
        <begin position="147"/>
        <end position="164"/>
    </location>
</feature>
<evidence type="ECO:0000256" key="1">
    <source>
        <dbReference type="SAM" id="Phobius"/>
    </source>
</evidence>
<comment type="caution">
    <text evidence="2">The sequence shown here is derived from an EMBL/GenBank/DDBJ whole genome shotgun (WGS) entry which is preliminary data.</text>
</comment>
<feature type="transmembrane region" description="Helical" evidence="1">
    <location>
        <begin position="176"/>
        <end position="196"/>
    </location>
</feature>
<feature type="transmembrane region" description="Helical" evidence="1">
    <location>
        <begin position="32"/>
        <end position="51"/>
    </location>
</feature>
<feature type="transmembrane region" description="Helical" evidence="1">
    <location>
        <begin position="121"/>
        <end position="141"/>
    </location>
</feature>
<organism evidence="2 3">
    <name type="scientific">Halobellus ruber</name>
    <dbReference type="NCBI Taxonomy" id="2761102"/>
    <lineage>
        <taxon>Archaea</taxon>
        <taxon>Methanobacteriati</taxon>
        <taxon>Methanobacteriota</taxon>
        <taxon>Stenosarchaea group</taxon>
        <taxon>Halobacteria</taxon>
        <taxon>Halobacteriales</taxon>
        <taxon>Haloferacaceae</taxon>
        <taxon>Halobellus</taxon>
    </lineage>
</organism>
<reference evidence="2 3" key="1">
    <citation type="submission" date="2020-08" db="EMBL/GenBank/DDBJ databases">
        <authorList>
            <person name="Seo M.-J."/>
        </authorList>
    </citation>
    <scope>NUCLEOTIDE SEQUENCE [LARGE SCALE GENOMIC DNA]</scope>
    <source>
        <strain evidence="2 3">MBLA0160</strain>
    </source>
</reference>
<dbReference type="Proteomes" id="UP000546257">
    <property type="component" value="Unassembled WGS sequence"/>
</dbReference>
<gene>
    <name evidence="2" type="ORF">H5V44_12845</name>
</gene>
<keyword evidence="1" id="KW-0812">Transmembrane</keyword>
<feature type="transmembrane region" description="Helical" evidence="1">
    <location>
        <begin position="7"/>
        <end position="26"/>
    </location>
</feature>
<name>A0A7J9SJN9_9EURY</name>
<accession>A0A7J9SJN9</accession>
<dbReference type="RefSeq" id="WP_185193531.1">
    <property type="nucleotide sequence ID" value="NZ_JACKXD010000004.1"/>
</dbReference>
<proteinExistence type="predicted"/>
<keyword evidence="3" id="KW-1185">Reference proteome</keyword>
<feature type="transmembrane region" description="Helical" evidence="1">
    <location>
        <begin position="89"/>
        <end position="109"/>
    </location>
</feature>
<evidence type="ECO:0000313" key="2">
    <source>
        <dbReference type="EMBL" id="MBB6647160.1"/>
    </source>
</evidence>